<dbReference type="Pfam" id="PF00535">
    <property type="entry name" value="Glycos_transf_2"/>
    <property type="match status" value="1"/>
</dbReference>
<keyword evidence="3" id="KW-0328">Glycosyltransferase</keyword>
<dbReference type="AlphaFoldDB" id="A0AAU9CI52"/>
<proteinExistence type="inferred from homology"/>
<dbReference type="InterPro" id="IPR029044">
    <property type="entry name" value="Nucleotide-diphossugar_trans"/>
</dbReference>
<reference evidence="6" key="1">
    <citation type="submission" date="2021-11" db="EMBL/GenBank/DDBJ databases">
        <title>Complete genome sequence of Atopobiaceae bacterium TOC12.</title>
        <authorList>
            <person name="Morinaga K."/>
            <person name="Kusada H."/>
            <person name="Tamaki H."/>
        </authorList>
    </citation>
    <scope>NUCLEOTIDE SEQUENCE</scope>
    <source>
        <strain evidence="6">TOC12</strain>
    </source>
</reference>
<dbReference type="PANTHER" id="PTHR43179:SF12">
    <property type="entry name" value="GALACTOFURANOSYLTRANSFERASE GLFT2"/>
    <property type="match status" value="1"/>
</dbReference>
<sequence length="357" mass="41437">MDICILNYNGSNDTLKCLESIFLYEQNLDYRILIYDNNSREDQKQILLNGLEKGPFNYRAIYVGDQKPYEVDHSLSAEVTVFFGDTNLGFARGNNWLLEYGLRGNVDYFILLNNDTELIEQSITKLLNAVETCKSQCDYASTDIHYYAEPSRSWNAGGSIFFGTRHYYVNRDVELFLARKDTFPKVDYITGCFLLLPRETILKMGLLSETFFFGEEDYEFALRAKSKGMTGRVLMNTHILHKVGASVGRGNKEADLSRSFLHRLNRFVDMKHYYSKTRWHFWRYASCIYFSRELFRVYGLSFAEVRAYLQNLMLASNILEGVGKGIFILLSGKPKEIYITPFSADFIWQLQQSDEAQ</sequence>
<accession>A0AAU9CI52</accession>
<evidence type="ECO:0000259" key="5">
    <source>
        <dbReference type="Pfam" id="PF00535"/>
    </source>
</evidence>
<evidence type="ECO:0000313" key="6">
    <source>
        <dbReference type="EMBL" id="BDC91791.1"/>
    </source>
</evidence>
<evidence type="ECO:0000256" key="2">
    <source>
        <dbReference type="ARBA" id="ARBA00006739"/>
    </source>
</evidence>
<name>A0AAU9CI52_9ACTN</name>
<evidence type="ECO:0000256" key="1">
    <source>
        <dbReference type="ARBA" id="ARBA00004776"/>
    </source>
</evidence>
<dbReference type="Proteomes" id="UP001431186">
    <property type="component" value="Chromosome"/>
</dbReference>
<keyword evidence="7" id="KW-1185">Reference proteome</keyword>
<evidence type="ECO:0000313" key="7">
    <source>
        <dbReference type="Proteomes" id="UP001431186"/>
    </source>
</evidence>
<protein>
    <recommendedName>
        <fullName evidence="5">Glycosyltransferase 2-like domain-containing protein</fullName>
    </recommendedName>
</protein>
<dbReference type="Gene3D" id="3.90.550.10">
    <property type="entry name" value="Spore Coat Polysaccharide Biosynthesis Protein SpsA, Chain A"/>
    <property type="match status" value="1"/>
</dbReference>
<dbReference type="EMBL" id="AP025285">
    <property type="protein sequence ID" value="BDC91791.1"/>
    <property type="molecule type" value="Genomic_DNA"/>
</dbReference>
<evidence type="ECO:0000256" key="3">
    <source>
        <dbReference type="ARBA" id="ARBA00022676"/>
    </source>
</evidence>
<keyword evidence="4" id="KW-0808">Transferase</keyword>
<comment type="similarity">
    <text evidence="2">Belongs to the glycosyltransferase 2 family.</text>
</comment>
<dbReference type="PANTHER" id="PTHR43179">
    <property type="entry name" value="RHAMNOSYLTRANSFERASE WBBL"/>
    <property type="match status" value="1"/>
</dbReference>
<gene>
    <name evidence="6" type="ORF">ATTO_16630</name>
</gene>
<dbReference type="SUPFAM" id="SSF53448">
    <property type="entry name" value="Nucleotide-diphospho-sugar transferases"/>
    <property type="match status" value="1"/>
</dbReference>
<dbReference type="GO" id="GO:0016757">
    <property type="term" value="F:glycosyltransferase activity"/>
    <property type="evidence" value="ECO:0007669"/>
    <property type="project" value="UniProtKB-KW"/>
</dbReference>
<evidence type="ECO:0000256" key="4">
    <source>
        <dbReference type="ARBA" id="ARBA00022679"/>
    </source>
</evidence>
<dbReference type="KEGG" id="lcal:ATTO_16630"/>
<comment type="pathway">
    <text evidence="1">Cell wall biogenesis; cell wall polysaccharide biosynthesis.</text>
</comment>
<feature type="domain" description="Glycosyltransferase 2-like" evidence="5">
    <location>
        <begin position="3"/>
        <end position="175"/>
    </location>
</feature>
<dbReference type="InterPro" id="IPR001173">
    <property type="entry name" value="Glyco_trans_2-like"/>
</dbReference>
<organism evidence="6 7">
    <name type="scientific">Leptogranulimonas caecicola</name>
    <dbReference type="NCBI Taxonomy" id="2894156"/>
    <lineage>
        <taxon>Bacteria</taxon>
        <taxon>Bacillati</taxon>
        <taxon>Actinomycetota</taxon>
        <taxon>Coriobacteriia</taxon>
        <taxon>Coriobacteriales</taxon>
        <taxon>Kribbibacteriaceae</taxon>
        <taxon>Leptogranulimonas</taxon>
    </lineage>
</organism>